<reference evidence="1" key="1">
    <citation type="submission" date="2021-02" db="EMBL/GenBank/DDBJ databases">
        <title>Metagenome analyses of Stigonema ocellatum DSM 106950, Chlorogloea purpurea SAG 13.99 and Gomphosphaeria aponina DSM 107014.</title>
        <authorList>
            <person name="Marter P."/>
            <person name="Huang S."/>
        </authorList>
    </citation>
    <scope>NUCLEOTIDE SEQUENCE</scope>
    <source>
        <strain evidence="1">JP213</strain>
    </source>
</reference>
<comment type="caution">
    <text evidence="1">The sequence shown here is derived from an EMBL/GenBank/DDBJ whole genome shotgun (WGS) entry which is preliminary data.</text>
</comment>
<name>A0A941JTN8_9CHRO</name>
<evidence type="ECO:0008006" key="3">
    <source>
        <dbReference type="Google" id="ProtNLM"/>
    </source>
</evidence>
<dbReference type="EMBL" id="JADQBC010000104">
    <property type="protein sequence ID" value="MBR8829047.1"/>
    <property type="molecule type" value="Genomic_DNA"/>
</dbReference>
<protein>
    <recommendedName>
        <fullName evidence="3">Phage-Barnase-EndoU-ColicinE5/D-RelE like nuclease 2 domain-containing protein</fullName>
    </recommendedName>
</protein>
<dbReference type="AlphaFoldDB" id="A0A941JTN8"/>
<accession>A0A941JTN8</accession>
<dbReference type="Proteomes" id="UP000767446">
    <property type="component" value="Unassembled WGS sequence"/>
</dbReference>
<proteinExistence type="predicted"/>
<gene>
    <name evidence="1" type="ORF">DSM107014_14305</name>
</gene>
<evidence type="ECO:0000313" key="1">
    <source>
        <dbReference type="EMBL" id="MBR8829047.1"/>
    </source>
</evidence>
<evidence type="ECO:0000313" key="2">
    <source>
        <dbReference type="Proteomes" id="UP000767446"/>
    </source>
</evidence>
<organism evidence="1 2">
    <name type="scientific">Gomphosphaeria aponina SAG 52.96 = DSM 107014</name>
    <dbReference type="NCBI Taxonomy" id="1521640"/>
    <lineage>
        <taxon>Bacteria</taxon>
        <taxon>Bacillati</taxon>
        <taxon>Cyanobacteriota</taxon>
        <taxon>Cyanophyceae</taxon>
        <taxon>Oscillatoriophycideae</taxon>
        <taxon>Chroococcales</taxon>
        <taxon>Gomphosphaeriaceae</taxon>
        <taxon>Gomphosphaeria</taxon>
    </lineage>
</organism>
<sequence length="109" mass="13044">MTTRFFCPYLDGEVELTLDRELHIIERHPDLGKAYQEKICDTLAKPDEVRSDLRFQNTLLFSRWYPNLRKGKYLVVAVVTDILPQERHWIVTAYMTRKITQGEMIWTRN</sequence>